<feature type="transmembrane region" description="Helical" evidence="1">
    <location>
        <begin position="98"/>
        <end position="117"/>
    </location>
</feature>
<dbReference type="RefSeq" id="WP_190476326.1">
    <property type="nucleotide sequence ID" value="NZ_JACJSG010000035.1"/>
</dbReference>
<keyword evidence="1" id="KW-0472">Membrane</keyword>
<evidence type="ECO:0000313" key="2">
    <source>
        <dbReference type="EMBL" id="MBD2503410.1"/>
    </source>
</evidence>
<proteinExistence type="predicted"/>
<sequence length="184" mass="20039">MKTPLKFILLWIIATYGGFLGSLFWLEIAEQREIGILQAAVGGVAIALPQSLILKENISRLKWVAFTLLAWVMMTAIGLGAIGWVVPPTASVVLRLLNGVRAGVIGGFAIGMAQWLAIRQPTPWAWQWILVNSLSWAIAIPIGTTIGFMLRRLTGLFLGELAGLAITWLIVAILTGINARRLLK</sequence>
<name>A0ABR8D891_9NOST</name>
<feature type="transmembrane region" description="Helical" evidence="1">
    <location>
        <begin position="156"/>
        <end position="177"/>
    </location>
</feature>
<accession>A0ABR8D891</accession>
<feature type="transmembrane region" description="Helical" evidence="1">
    <location>
        <begin position="129"/>
        <end position="150"/>
    </location>
</feature>
<evidence type="ECO:0000256" key="1">
    <source>
        <dbReference type="SAM" id="Phobius"/>
    </source>
</evidence>
<dbReference type="Proteomes" id="UP000661112">
    <property type="component" value="Unassembled WGS sequence"/>
</dbReference>
<keyword evidence="1" id="KW-1133">Transmembrane helix</keyword>
<keyword evidence="1" id="KW-0812">Transmembrane</keyword>
<protein>
    <recommendedName>
        <fullName evidence="4">Permease</fullName>
    </recommendedName>
</protein>
<comment type="caution">
    <text evidence="2">The sequence shown here is derived from an EMBL/GenBank/DDBJ whole genome shotgun (WGS) entry which is preliminary data.</text>
</comment>
<keyword evidence="3" id="KW-1185">Reference proteome</keyword>
<feature type="transmembrane region" description="Helical" evidence="1">
    <location>
        <begin position="66"/>
        <end position="86"/>
    </location>
</feature>
<dbReference type="EMBL" id="JACJSG010000035">
    <property type="protein sequence ID" value="MBD2503410.1"/>
    <property type="molecule type" value="Genomic_DNA"/>
</dbReference>
<reference evidence="2 3" key="1">
    <citation type="journal article" date="2020" name="ISME J.">
        <title>Comparative genomics reveals insights into cyanobacterial evolution and habitat adaptation.</title>
        <authorList>
            <person name="Chen M.Y."/>
            <person name="Teng W.K."/>
            <person name="Zhao L."/>
            <person name="Hu C.X."/>
            <person name="Zhou Y.K."/>
            <person name="Han B.P."/>
            <person name="Song L.R."/>
            <person name="Shu W.S."/>
        </authorList>
    </citation>
    <scope>NUCLEOTIDE SEQUENCE [LARGE SCALE GENOMIC DNA]</scope>
    <source>
        <strain evidence="2 3">FACHB-119</strain>
    </source>
</reference>
<feature type="transmembrane region" description="Helical" evidence="1">
    <location>
        <begin position="7"/>
        <end position="28"/>
    </location>
</feature>
<evidence type="ECO:0000313" key="3">
    <source>
        <dbReference type="Proteomes" id="UP000661112"/>
    </source>
</evidence>
<gene>
    <name evidence="2" type="ORF">H6G83_22865</name>
</gene>
<organism evidence="2 3">
    <name type="scientific">Anabaena azotica FACHB-119</name>
    <dbReference type="NCBI Taxonomy" id="947527"/>
    <lineage>
        <taxon>Bacteria</taxon>
        <taxon>Bacillati</taxon>
        <taxon>Cyanobacteriota</taxon>
        <taxon>Cyanophyceae</taxon>
        <taxon>Nostocales</taxon>
        <taxon>Nostocaceae</taxon>
        <taxon>Anabaena</taxon>
        <taxon>Anabaena azotica</taxon>
    </lineage>
</organism>
<evidence type="ECO:0008006" key="4">
    <source>
        <dbReference type="Google" id="ProtNLM"/>
    </source>
</evidence>